<evidence type="ECO:0000256" key="2">
    <source>
        <dbReference type="SAM" id="MobiDB-lite"/>
    </source>
</evidence>
<protein>
    <submittedName>
        <fullName evidence="3">Uncharacterized protein</fullName>
    </submittedName>
</protein>
<dbReference type="OrthoDB" id="20105at2759"/>
<name>A0A059J9V0_TRIIM</name>
<feature type="compositionally biased region" description="Basic and acidic residues" evidence="2">
    <location>
        <begin position="204"/>
        <end position="213"/>
    </location>
</feature>
<evidence type="ECO:0000256" key="1">
    <source>
        <dbReference type="SAM" id="Coils"/>
    </source>
</evidence>
<dbReference type="EMBL" id="AOKY01000247">
    <property type="protein sequence ID" value="KDB24651.1"/>
    <property type="molecule type" value="Genomic_DNA"/>
</dbReference>
<feature type="region of interest" description="Disordered" evidence="2">
    <location>
        <begin position="299"/>
        <end position="464"/>
    </location>
</feature>
<feature type="coiled-coil region" evidence="1">
    <location>
        <begin position="92"/>
        <end position="122"/>
    </location>
</feature>
<dbReference type="HOGENOM" id="CLU_047840_0_0_1"/>
<accession>A0A059J9V0</accession>
<feature type="region of interest" description="Disordered" evidence="2">
    <location>
        <begin position="165"/>
        <end position="247"/>
    </location>
</feature>
<organism evidence="3 4">
    <name type="scientific">Trichophyton interdigitale (strain MR816)</name>
    <dbReference type="NCBI Taxonomy" id="1215338"/>
    <lineage>
        <taxon>Eukaryota</taxon>
        <taxon>Fungi</taxon>
        <taxon>Dikarya</taxon>
        <taxon>Ascomycota</taxon>
        <taxon>Pezizomycotina</taxon>
        <taxon>Eurotiomycetes</taxon>
        <taxon>Eurotiomycetidae</taxon>
        <taxon>Onygenales</taxon>
        <taxon>Arthrodermataceae</taxon>
        <taxon>Trichophyton</taxon>
    </lineage>
</organism>
<dbReference type="STRING" id="1215338.A0A059J9V0"/>
<feature type="region of interest" description="Disordered" evidence="2">
    <location>
        <begin position="45"/>
        <end position="65"/>
    </location>
</feature>
<feature type="compositionally biased region" description="Polar residues" evidence="2">
    <location>
        <begin position="330"/>
        <end position="353"/>
    </location>
</feature>
<dbReference type="Proteomes" id="UP000024533">
    <property type="component" value="Unassembled WGS sequence"/>
</dbReference>
<feature type="compositionally biased region" description="Basic and acidic residues" evidence="2">
    <location>
        <begin position="429"/>
        <end position="438"/>
    </location>
</feature>
<evidence type="ECO:0000313" key="4">
    <source>
        <dbReference type="Proteomes" id="UP000024533"/>
    </source>
</evidence>
<dbReference type="OMA" id="PPYENEA"/>
<feature type="compositionally biased region" description="Polar residues" evidence="2">
    <location>
        <begin position="170"/>
        <end position="181"/>
    </location>
</feature>
<reference evidence="3 4" key="1">
    <citation type="submission" date="2014-02" db="EMBL/GenBank/DDBJ databases">
        <title>The Genome Sequence of Trichophyton interdigitale MR816.</title>
        <authorList>
            <consortium name="The Broad Institute Genomics Platform"/>
            <person name="Cuomo C.A."/>
            <person name="White T.C."/>
            <person name="Graser Y."/>
            <person name="Martinez-Rossi N."/>
            <person name="Heitman J."/>
            <person name="Young S.K."/>
            <person name="Zeng Q."/>
            <person name="Gargeya S."/>
            <person name="Abouelleil A."/>
            <person name="Alvarado L."/>
            <person name="Chapman S.B."/>
            <person name="Gainer-Dewar J."/>
            <person name="Goldberg J."/>
            <person name="Griggs A."/>
            <person name="Gujja S."/>
            <person name="Hansen M."/>
            <person name="Howarth C."/>
            <person name="Imamovic A."/>
            <person name="Larimer J."/>
            <person name="Martinez D."/>
            <person name="Murphy C."/>
            <person name="Pearson M.D."/>
            <person name="Persinoti G."/>
            <person name="Poon T."/>
            <person name="Priest M."/>
            <person name="Roberts A.D."/>
            <person name="Saif S."/>
            <person name="Shea T.D."/>
            <person name="Sykes S.N."/>
            <person name="Wortman J."/>
            <person name="Nusbaum C."/>
            <person name="Birren B."/>
        </authorList>
    </citation>
    <scope>NUCLEOTIDE SEQUENCE [LARGE SCALE GENOMIC DNA]</scope>
    <source>
        <strain evidence="3 4">MR816</strain>
    </source>
</reference>
<dbReference type="Gene3D" id="1.20.5.1160">
    <property type="entry name" value="Vasodilator-stimulated phosphoprotein"/>
    <property type="match status" value="1"/>
</dbReference>
<feature type="compositionally biased region" description="Basic and acidic residues" evidence="2">
    <location>
        <begin position="237"/>
        <end position="246"/>
    </location>
</feature>
<feature type="compositionally biased region" description="Polar residues" evidence="2">
    <location>
        <begin position="215"/>
        <end position="236"/>
    </location>
</feature>
<proteinExistence type="predicted"/>
<gene>
    <name evidence="3" type="ORF">H109_03494</name>
</gene>
<keyword evidence="1" id="KW-0175">Coiled coil</keyword>
<keyword evidence="4" id="KW-1185">Reference proteome</keyword>
<dbReference type="AlphaFoldDB" id="A0A059J9V0"/>
<comment type="caution">
    <text evidence="3">The sequence shown here is derived from an EMBL/GenBank/DDBJ whole genome shotgun (WGS) entry which is preliminary data.</text>
</comment>
<evidence type="ECO:0000313" key="3">
    <source>
        <dbReference type="EMBL" id="KDB24651.1"/>
    </source>
</evidence>
<sequence length="464" mass="51995">MEVHPFSELETKFEKSLHCTSLLLAEENARLPRLQLLLSEHDKEAISKEQSQTKQQLDDVETENSRIREHSARMQHDMEELHKSFQAKIKMIDRLQTELSSMQSLAAEMSKLRAENASLVREISSMKPEITRLRSQNSSYQTILSEKLSLERQVSSLEVELRDAKRNSGKAMTSHLSNRTIMSPEHDVDVNGEPQTSKTSTHTSKSDTRDVMVSKKQTTVKVQDSNMSPARHNQTKTSRDASENPPHRLYFGTDASIGTPGPNHVSKLPTKISAAPGDKSIFSITPFLNRQSHDFAVNFTSSESDGDGLSFAKANPSKLKGKNLPPYENEASTTNTRKSNSQPLKNLPKSTNIPKIANGPAPRAVNRSQKQKDAKDLSEDDGLPDPVKKRRILRTIGDNPPLDDNFGPLRSLSKQHSHAQDRSGIFADPDGKRVENDRRNRRLGLNKPLEIPPFSPLKRNIRPS</sequence>